<keyword evidence="1" id="KW-0143">Chaperone</keyword>
<dbReference type="GO" id="GO:0051087">
    <property type="term" value="F:protein-folding chaperone binding"/>
    <property type="evidence" value="ECO:0007669"/>
    <property type="project" value="InterPro"/>
</dbReference>
<dbReference type="PANTHER" id="PTHR33322">
    <property type="entry name" value="BAG DOMAIN CONTAINING PROTEIN, EXPRESSED"/>
    <property type="match status" value="1"/>
</dbReference>
<evidence type="ECO:0000256" key="2">
    <source>
        <dbReference type="SAM" id="MobiDB-lite"/>
    </source>
</evidence>
<feature type="compositionally biased region" description="Low complexity" evidence="2">
    <location>
        <begin position="11"/>
        <end position="24"/>
    </location>
</feature>
<dbReference type="Gene3D" id="1.20.58.120">
    <property type="entry name" value="BAG domain"/>
    <property type="match status" value="1"/>
</dbReference>
<comment type="caution">
    <text evidence="4">The sequence shown here is derived from an EMBL/GenBank/DDBJ whole genome shotgun (WGS) entry which is preliminary data.</text>
</comment>
<reference evidence="4" key="1">
    <citation type="submission" date="2022-04" db="EMBL/GenBank/DDBJ databases">
        <title>A functionally conserved STORR gene fusion in Papaver species that diverged 16.8 million years ago.</title>
        <authorList>
            <person name="Catania T."/>
        </authorList>
    </citation>
    <scope>NUCLEOTIDE SEQUENCE</scope>
    <source>
        <strain evidence="4">S-188037</strain>
    </source>
</reference>
<evidence type="ECO:0000313" key="4">
    <source>
        <dbReference type="EMBL" id="KAI3928507.1"/>
    </source>
</evidence>
<evidence type="ECO:0000256" key="1">
    <source>
        <dbReference type="ARBA" id="ARBA00023186"/>
    </source>
</evidence>
<dbReference type="GO" id="GO:0009506">
    <property type="term" value="C:plasmodesma"/>
    <property type="evidence" value="ECO:0007669"/>
    <property type="project" value="TreeGrafter"/>
</dbReference>
<accession>A0AAD4XPC5</accession>
<gene>
    <name evidence="4" type="ORF">MKW98_024108</name>
</gene>
<dbReference type="AlphaFoldDB" id="A0AAD4XPC5"/>
<dbReference type="Proteomes" id="UP001202328">
    <property type="component" value="Unassembled WGS sequence"/>
</dbReference>
<dbReference type="SUPFAM" id="SSF63491">
    <property type="entry name" value="BAG domain"/>
    <property type="match status" value="1"/>
</dbReference>
<organism evidence="4 5">
    <name type="scientific">Papaver atlanticum</name>
    <dbReference type="NCBI Taxonomy" id="357466"/>
    <lineage>
        <taxon>Eukaryota</taxon>
        <taxon>Viridiplantae</taxon>
        <taxon>Streptophyta</taxon>
        <taxon>Embryophyta</taxon>
        <taxon>Tracheophyta</taxon>
        <taxon>Spermatophyta</taxon>
        <taxon>Magnoliopsida</taxon>
        <taxon>Ranunculales</taxon>
        <taxon>Papaveraceae</taxon>
        <taxon>Papaveroideae</taxon>
        <taxon>Papaver</taxon>
    </lineage>
</organism>
<dbReference type="InterPro" id="IPR003103">
    <property type="entry name" value="BAG_domain"/>
</dbReference>
<feature type="domain" description="BAG" evidence="3">
    <location>
        <begin position="88"/>
        <end position="165"/>
    </location>
</feature>
<feature type="region of interest" description="Disordered" evidence="2">
    <location>
        <begin position="1"/>
        <end position="46"/>
    </location>
</feature>
<dbReference type="PANTHER" id="PTHR33322:SF8">
    <property type="entry name" value="BAG FAMILY MOLECULAR CHAPERONE REGULATOR 5, MITOCHONDRIAL"/>
    <property type="match status" value="1"/>
</dbReference>
<dbReference type="PROSITE" id="PS50096">
    <property type="entry name" value="IQ"/>
    <property type="match status" value="1"/>
</dbReference>
<proteinExistence type="predicted"/>
<keyword evidence="5" id="KW-1185">Reference proteome</keyword>
<dbReference type="SMART" id="SM00264">
    <property type="entry name" value="BAG"/>
    <property type="match status" value="1"/>
</dbReference>
<evidence type="ECO:0000259" key="3">
    <source>
        <dbReference type="PROSITE" id="PS51035"/>
    </source>
</evidence>
<name>A0AAD4XPC5_9MAGN</name>
<feature type="compositionally biased region" description="Polar residues" evidence="2">
    <location>
        <begin position="36"/>
        <end position="46"/>
    </location>
</feature>
<evidence type="ECO:0000313" key="5">
    <source>
        <dbReference type="Proteomes" id="UP001202328"/>
    </source>
</evidence>
<dbReference type="InterPro" id="IPR040400">
    <property type="entry name" value="BAG5/6/7/8"/>
</dbReference>
<protein>
    <recommendedName>
        <fullName evidence="3">BAG domain-containing protein</fullName>
    </recommendedName>
</protein>
<dbReference type="EMBL" id="JAJJMB010007708">
    <property type="protein sequence ID" value="KAI3928507.1"/>
    <property type="molecule type" value="Genomic_DNA"/>
</dbReference>
<dbReference type="Pfam" id="PF02179">
    <property type="entry name" value="BAG"/>
    <property type="match status" value="1"/>
</dbReference>
<dbReference type="PROSITE" id="PS51035">
    <property type="entry name" value="BAG"/>
    <property type="match status" value="1"/>
</dbReference>
<dbReference type="CDD" id="cd23767">
    <property type="entry name" value="IQCD"/>
    <property type="match status" value="1"/>
</dbReference>
<dbReference type="GO" id="GO:0006457">
    <property type="term" value="P:protein folding"/>
    <property type="evidence" value="ECO:0007669"/>
    <property type="project" value="TreeGrafter"/>
</dbReference>
<dbReference type="InterPro" id="IPR036533">
    <property type="entry name" value="BAG_dom_sf"/>
</dbReference>
<sequence length="228" mass="26395">MKSSRRSRFVSPRTPTFSTATTKTKTSRTDRNTTPESQSITTKEIPINSNSINETLIIPIPSKPPPITAVVKIQSTYRSHLTRSMIKKISSVNKEADELETQIQQQETVDKIRSNEKEKLSMNEALMRLLLKLDSVRGVYEPVRELRRRVSRRIVGLQEILDAITDVRVRDSDELIRTWEDVVAEMEGRVCEDLAGRRIYGDQERFLMEKYCIETLGFRCLERFFRGV</sequence>